<keyword evidence="2" id="KW-0812">Transmembrane</keyword>
<evidence type="ECO:0000313" key="3">
    <source>
        <dbReference type="EMBL" id="NYT51015.1"/>
    </source>
</evidence>
<gene>
    <name evidence="3" type="ORF">H0A72_17015</name>
</gene>
<reference evidence="3 4" key="1">
    <citation type="submission" date="2020-07" db="EMBL/GenBank/DDBJ databases">
        <title>Taxonomic revisions and descriptions of new bacterial species based on genomic comparisons in the high-G+C-content subgroup of the family Alcaligenaceae.</title>
        <authorList>
            <person name="Szabo A."/>
            <person name="Felfoldi T."/>
        </authorList>
    </citation>
    <scope>NUCLEOTIDE SEQUENCE [LARGE SCALE GENOMIC DNA]</scope>
    <source>
        <strain evidence="3 4">LMG 24012</strain>
    </source>
</reference>
<dbReference type="RefSeq" id="WP_180157499.1">
    <property type="nucleotide sequence ID" value="NZ_JACCEM010000009.1"/>
</dbReference>
<comment type="caution">
    <text evidence="3">The sequence shown here is derived from an EMBL/GenBank/DDBJ whole genome shotgun (WGS) entry which is preliminary data.</text>
</comment>
<evidence type="ECO:0000313" key="4">
    <source>
        <dbReference type="Proteomes" id="UP000559809"/>
    </source>
</evidence>
<name>A0A853FY92_9BURK</name>
<dbReference type="Proteomes" id="UP000559809">
    <property type="component" value="Unassembled WGS sequence"/>
</dbReference>
<dbReference type="AlphaFoldDB" id="A0A853FY92"/>
<dbReference type="EMBL" id="JACCEM010000009">
    <property type="protein sequence ID" value="NYT51015.1"/>
    <property type="molecule type" value="Genomic_DNA"/>
</dbReference>
<keyword evidence="2" id="KW-1133">Transmembrane helix</keyword>
<feature type="compositionally biased region" description="Low complexity" evidence="1">
    <location>
        <begin position="1"/>
        <end position="10"/>
    </location>
</feature>
<evidence type="ECO:0000256" key="1">
    <source>
        <dbReference type="SAM" id="MobiDB-lite"/>
    </source>
</evidence>
<feature type="transmembrane region" description="Helical" evidence="2">
    <location>
        <begin position="24"/>
        <end position="44"/>
    </location>
</feature>
<organism evidence="3 4">
    <name type="scientific">Parapusillimonas granuli</name>
    <dbReference type="NCBI Taxonomy" id="380911"/>
    <lineage>
        <taxon>Bacteria</taxon>
        <taxon>Pseudomonadati</taxon>
        <taxon>Pseudomonadota</taxon>
        <taxon>Betaproteobacteria</taxon>
        <taxon>Burkholderiales</taxon>
        <taxon>Alcaligenaceae</taxon>
        <taxon>Parapusillimonas</taxon>
    </lineage>
</organism>
<keyword evidence="2" id="KW-0472">Membrane</keyword>
<sequence>MTRPARSPAPRGAPPPGPGQQGQAMVLGMLLAGVAAIVFARYFFVGQVTAARAKQLHSLDAAAYSAALIQARSLNMLAYVNRAHVGQQVAMAHLVTLGSWAMLGGTQAGQLSSGNPPAHLIGFMFGPGHGAAYAAASRAAGMDDLAREQGELARAYKNHDAAVRQVLSRVQEDIVRALPSAREAALRQVLADNYSMRIEPGDFDLRVDHDNWPGHVQKYAGHLQLRDLAEQAAARYRFLDPRDHTARNPWVVDARCPGLRHELRRRGQTRLDASGLWQSIDTESFHALRSNRWIGCYHR</sequence>
<accession>A0A853FY92</accession>
<feature type="region of interest" description="Disordered" evidence="1">
    <location>
        <begin position="1"/>
        <end position="20"/>
    </location>
</feature>
<proteinExistence type="predicted"/>
<protein>
    <submittedName>
        <fullName evidence="3">Uncharacterized protein</fullName>
    </submittedName>
</protein>
<keyword evidence="4" id="KW-1185">Reference proteome</keyword>
<evidence type="ECO:0000256" key="2">
    <source>
        <dbReference type="SAM" id="Phobius"/>
    </source>
</evidence>